<evidence type="ECO:0000313" key="1">
    <source>
        <dbReference type="EMBL" id="MBN7799280.1"/>
    </source>
</evidence>
<reference evidence="1 2" key="1">
    <citation type="submission" date="2021-03" db="EMBL/GenBank/DDBJ databases">
        <title>novel species isolated from a fishpond in China.</title>
        <authorList>
            <person name="Lu H."/>
            <person name="Cai Z."/>
        </authorList>
    </citation>
    <scope>NUCLEOTIDE SEQUENCE [LARGE SCALE GENOMIC DNA]</scope>
    <source>
        <strain evidence="1 2">JCM 31546</strain>
    </source>
</reference>
<sequence>MASCQSVTSSLIKVAGDYLDKYQDFRKEAAKVFVDTIIPGTGASQEQLEKLIDGAIDLQTDLLKSYGKIAGGSGAQIGARDLVIPTKKVTGTLIVTERTFFVAPSPFDKVIVTIKKTDGKAGADICVCAKYASGEYFNKKEKSIDKGSDSDGDEARFVLADMAEKFTTIHLVHKGFPTDKFEYTVKVEGEFNEEKMKKLAGPTPIKHGSGAIRPATKV</sequence>
<organism evidence="1 2">
    <name type="scientific">Algoriphagus aestuariicola</name>
    <dbReference type="NCBI Taxonomy" id="1852016"/>
    <lineage>
        <taxon>Bacteria</taxon>
        <taxon>Pseudomonadati</taxon>
        <taxon>Bacteroidota</taxon>
        <taxon>Cytophagia</taxon>
        <taxon>Cytophagales</taxon>
        <taxon>Cyclobacteriaceae</taxon>
        <taxon>Algoriphagus</taxon>
    </lineage>
</organism>
<evidence type="ECO:0000313" key="2">
    <source>
        <dbReference type="Proteomes" id="UP000664698"/>
    </source>
</evidence>
<accession>A0ABS3BJR6</accession>
<dbReference type="EMBL" id="JAFKCW010000001">
    <property type="protein sequence ID" value="MBN7799280.1"/>
    <property type="molecule type" value="Genomic_DNA"/>
</dbReference>
<dbReference type="RefSeq" id="WP_206567282.1">
    <property type="nucleotide sequence ID" value="NZ_JAFKCW010000001.1"/>
</dbReference>
<comment type="caution">
    <text evidence="1">The sequence shown here is derived from an EMBL/GenBank/DDBJ whole genome shotgun (WGS) entry which is preliminary data.</text>
</comment>
<proteinExistence type="predicted"/>
<gene>
    <name evidence="1" type="ORF">J0A67_00330</name>
</gene>
<name>A0ABS3BJR6_9BACT</name>
<keyword evidence="2" id="KW-1185">Reference proteome</keyword>
<dbReference type="Proteomes" id="UP000664698">
    <property type="component" value="Unassembled WGS sequence"/>
</dbReference>
<protein>
    <submittedName>
        <fullName evidence="1">Uncharacterized protein</fullName>
    </submittedName>
</protein>